<sequence length="65" mass="7213">MKGVGAGHYAGCKWTEPPLPSALPPPPQHWMQAPPSSRVLPFRQPPKPEQHDIENQLKVLLKVQA</sequence>
<proteinExistence type="predicted"/>
<organism evidence="7 8">
    <name type="scientific">Tribolium castaneum</name>
    <name type="common">Red flour beetle</name>
    <dbReference type="NCBI Taxonomy" id="7070"/>
    <lineage>
        <taxon>Eukaryota</taxon>
        <taxon>Metazoa</taxon>
        <taxon>Ecdysozoa</taxon>
        <taxon>Arthropoda</taxon>
        <taxon>Hexapoda</taxon>
        <taxon>Insecta</taxon>
        <taxon>Pterygota</taxon>
        <taxon>Neoptera</taxon>
        <taxon>Endopterygota</taxon>
        <taxon>Coleoptera</taxon>
        <taxon>Polyphaga</taxon>
        <taxon>Cucujiformia</taxon>
        <taxon>Tenebrionidae</taxon>
        <taxon>Tenebrionidae incertae sedis</taxon>
        <taxon>Tribolium</taxon>
    </lineage>
</organism>
<evidence type="ECO:0000256" key="4">
    <source>
        <dbReference type="ARBA" id="ARBA00023163"/>
    </source>
</evidence>
<dbReference type="PANTHER" id="PTHR15405">
    <property type="entry name" value="PROLINE-RICH NUCLEAR RECEPTOR COACTIVATOR"/>
    <property type="match status" value="1"/>
</dbReference>
<evidence type="ECO:0000256" key="1">
    <source>
        <dbReference type="ARBA" id="ARBA00004123"/>
    </source>
</evidence>
<dbReference type="AlphaFoldDB" id="D6WBZ6"/>
<dbReference type="HOGENOM" id="CLU_2852559_0_0_1"/>
<dbReference type="Pfam" id="PF15365">
    <property type="entry name" value="PNRC"/>
    <property type="match status" value="1"/>
</dbReference>
<evidence type="ECO:0000256" key="3">
    <source>
        <dbReference type="ARBA" id="ARBA00023159"/>
    </source>
</evidence>
<keyword evidence="3" id="KW-0010">Activator</keyword>
<feature type="region of interest" description="Disordered" evidence="6">
    <location>
        <begin position="20"/>
        <end position="52"/>
    </location>
</feature>
<evidence type="ECO:0000313" key="7">
    <source>
        <dbReference type="EMBL" id="EEZ99100.2"/>
    </source>
</evidence>
<evidence type="ECO:0000313" key="8">
    <source>
        <dbReference type="Proteomes" id="UP000007266"/>
    </source>
</evidence>
<dbReference type="GO" id="GO:0005634">
    <property type="term" value="C:nucleus"/>
    <property type="evidence" value="ECO:0007669"/>
    <property type="project" value="UniProtKB-SubCell"/>
</dbReference>
<evidence type="ECO:0000256" key="6">
    <source>
        <dbReference type="SAM" id="MobiDB-lite"/>
    </source>
</evidence>
<gene>
    <name evidence="7" type="primary">AUGUSTUS-3.0.2_04991</name>
    <name evidence="7" type="ORF">TcasGA2_TC004991</name>
</gene>
<comment type="subcellular location">
    <subcellularLocation>
        <location evidence="1">Nucleus</location>
    </subcellularLocation>
</comment>
<evidence type="ECO:0000256" key="5">
    <source>
        <dbReference type="ARBA" id="ARBA00023242"/>
    </source>
</evidence>
<dbReference type="EMBL" id="KQ971309">
    <property type="protein sequence ID" value="EEZ99100.2"/>
    <property type="molecule type" value="Genomic_DNA"/>
</dbReference>
<dbReference type="GO" id="GO:0016071">
    <property type="term" value="P:mRNA metabolic process"/>
    <property type="evidence" value="ECO:0007669"/>
    <property type="project" value="UniProtKB-ARBA"/>
</dbReference>
<reference evidence="7 8" key="1">
    <citation type="journal article" date="2008" name="Nature">
        <title>The genome of the model beetle and pest Tribolium castaneum.</title>
        <authorList>
            <consortium name="Tribolium Genome Sequencing Consortium"/>
            <person name="Richards S."/>
            <person name="Gibbs R.A."/>
            <person name="Weinstock G.M."/>
            <person name="Brown S.J."/>
            <person name="Denell R."/>
            <person name="Beeman R.W."/>
            <person name="Gibbs R."/>
            <person name="Beeman R.W."/>
            <person name="Brown S.J."/>
            <person name="Bucher G."/>
            <person name="Friedrich M."/>
            <person name="Grimmelikhuijzen C.J."/>
            <person name="Klingler M."/>
            <person name="Lorenzen M."/>
            <person name="Richards S."/>
            <person name="Roth S."/>
            <person name="Schroder R."/>
            <person name="Tautz D."/>
            <person name="Zdobnov E.M."/>
            <person name="Muzny D."/>
            <person name="Gibbs R.A."/>
            <person name="Weinstock G.M."/>
            <person name="Attaway T."/>
            <person name="Bell S."/>
            <person name="Buhay C.J."/>
            <person name="Chandrabose M.N."/>
            <person name="Chavez D."/>
            <person name="Clerk-Blankenburg K.P."/>
            <person name="Cree A."/>
            <person name="Dao M."/>
            <person name="Davis C."/>
            <person name="Chacko J."/>
            <person name="Dinh H."/>
            <person name="Dugan-Rocha S."/>
            <person name="Fowler G."/>
            <person name="Garner T.T."/>
            <person name="Garnes J."/>
            <person name="Gnirke A."/>
            <person name="Hawes A."/>
            <person name="Hernandez J."/>
            <person name="Hines S."/>
            <person name="Holder M."/>
            <person name="Hume J."/>
            <person name="Jhangiani S.N."/>
            <person name="Joshi V."/>
            <person name="Khan Z.M."/>
            <person name="Jackson L."/>
            <person name="Kovar C."/>
            <person name="Kowis A."/>
            <person name="Lee S."/>
            <person name="Lewis L.R."/>
            <person name="Margolis J."/>
            <person name="Morgan M."/>
            <person name="Nazareth L.V."/>
            <person name="Nguyen N."/>
            <person name="Okwuonu G."/>
            <person name="Parker D."/>
            <person name="Richards S."/>
            <person name="Ruiz S.J."/>
            <person name="Santibanez J."/>
            <person name="Savard J."/>
            <person name="Scherer S.E."/>
            <person name="Schneider B."/>
            <person name="Sodergren E."/>
            <person name="Tautz D."/>
            <person name="Vattahil S."/>
            <person name="Villasana D."/>
            <person name="White C.S."/>
            <person name="Wright R."/>
            <person name="Park Y."/>
            <person name="Beeman R.W."/>
            <person name="Lord J."/>
            <person name="Oppert B."/>
            <person name="Lorenzen M."/>
            <person name="Brown S."/>
            <person name="Wang L."/>
            <person name="Savard J."/>
            <person name="Tautz D."/>
            <person name="Richards S."/>
            <person name="Weinstock G."/>
            <person name="Gibbs R.A."/>
            <person name="Liu Y."/>
            <person name="Worley K."/>
            <person name="Weinstock G."/>
            <person name="Elsik C.G."/>
            <person name="Reese J.T."/>
            <person name="Elhaik E."/>
            <person name="Landan G."/>
            <person name="Graur D."/>
            <person name="Arensburger P."/>
            <person name="Atkinson P."/>
            <person name="Beeman R.W."/>
            <person name="Beidler J."/>
            <person name="Brown S.J."/>
            <person name="Demuth J.P."/>
            <person name="Drury D.W."/>
            <person name="Du Y.Z."/>
            <person name="Fujiwara H."/>
            <person name="Lorenzen M."/>
            <person name="Maselli V."/>
            <person name="Osanai M."/>
            <person name="Park Y."/>
            <person name="Robertson H.M."/>
            <person name="Tu Z."/>
            <person name="Wang J.J."/>
            <person name="Wang S."/>
            <person name="Richards S."/>
            <person name="Song H."/>
            <person name="Zhang L."/>
            <person name="Sodergren E."/>
            <person name="Werner D."/>
            <person name="Stanke M."/>
            <person name="Morgenstern B."/>
            <person name="Solovyev V."/>
            <person name="Kosarev P."/>
            <person name="Brown G."/>
            <person name="Chen H.C."/>
            <person name="Ermolaeva O."/>
            <person name="Hlavina W."/>
            <person name="Kapustin Y."/>
            <person name="Kiryutin B."/>
            <person name="Kitts P."/>
            <person name="Maglott D."/>
            <person name="Pruitt K."/>
            <person name="Sapojnikov V."/>
            <person name="Souvorov A."/>
            <person name="Mackey A.J."/>
            <person name="Waterhouse R.M."/>
            <person name="Wyder S."/>
            <person name="Zdobnov E.M."/>
            <person name="Zdobnov E.M."/>
            <person name="Wyder S."/>
            <person name="Kriventseva E.V."/>
            <person name="Kadowaki T."/>
            <person name="Bork P."/>
            <person name="Aranda M."/>
            <person name="Bao R."/>
            <person name="Beermann A."/>
            <person name="Berns N."/>
            <person name="Bolognesi R."/>
            <person name="Bonneton F."/>
            <person name="Bopp D."/>
            <person name="Brown S.J."/>
            <person name="Bucher G."/>
            <person name="Butts T."/>
            <person name="Chaumot A."/>
            <person name="Denell R.E."/>
            <person name="Ferrier D.E."/>
            <person name="Friedrich M."/>
            <person name="Gordon C.M."/>
            <person name="Jindra M."/>
            <person name="Klingler M."/>
            <person name="Lan Q."/>
            <person name="Lattorff H.M."/>
            <person name="Laudet V."/>
            <person name="von Levetsow C."/>
            <person name="Liu Z."/>
            <person name="Lutz R."/>
            <person name="Lynch J.A."/>
            <person name="da Fonseca R.N."/>
            <person name="Posnien N."/>
            <person name="Reuter R."/>
            <person name="Roth S."/>
            <person name="Savard J."/>
            <person name="Schinko J.B."/>
            <person name="Schmitt C."/>
            <person name="Schoppmeier M."/>
            <person name="Schroder R."/>
            <person name="Shippy T.D."/>
            <person name="Simonnet F."/>
            <person name="Marques-Souza H."/>
            <person name="Tautz D."/>
            <person name="Tomoyasu Y."/>
            <person name="Trauner J."/>
            <person name="Van der Zee M."/>
            <person name="Vervoort M."/>
            <person name="Wittkopp N."/>
            <person name="Wimmer E.A."/>
            <person name="Yang X."/>
            <person name="Jones A.K."/>
            <person name="Sattelle D.B."/>
            <person name="Ebert P.R."/>
            <person name="Nelson D."/>
            <person name="Scott J.G."/>
            <person name="Beeman R.W."/>
            <person name="Muthukrishnan S."/>
            <person name="Kramer K.J."/>
            <person name="Arakane Y."/>
            <person name="Beeman R.W."/>
            <person name="Zhu Q."/>
            <person name="Hogenkamp D."/>
            <person name="Dixit R."/>
            <person name="Oppert B."/>
            <person name="Jiang H."/>
            <person name="Zou Z."/>
            <person name="Marshall J."/>
            <person name="Elpidina E."/>
            <person name="Vinokurov K."/>
            <person name="Oppert C."/>
            <person name="Zou Z."/>
            <person name="Evans J."/>
            <person name="Lu Z."/>
            <person name="Zhao P."/>
            <person name="Sumathipala N."/>
            <person name="Altincicek B."/>
            <person name="Vilcinskas A."/>
            <person name="Williams M."/>
            <person name="Hultmark D."/>
            <person name="Hetru C."/>
            <person name="Jiang H."/>
            <person name="Grimmelikhuijzen C.J."/>
            <person name="Hauser F."/>
            <person name="Cazzamali G."/>
            <person name="Williamson M."/>
            <person name="Park Y."/>
            <person name="Li B."/>
            <person name="Tanaka Y."/>
            <person name="Predel R."/>
            <person name="Neupert S."/>
            <person name="Schachtner J."/>
            <person name="Verleyen P."/>
            <person name="Raible F."/>
            <person name="Bork P."/>
            <person name="Friedrich M."/>
            <person name="Walden K.K."/>
            <person name="Robertson H.M."/>
            <person name="Angeli S."/>
            <person name="Foret S."/>
            <person name="Bucher G."/>
            <person name="Schuetz S."/>
            <person name="Maleszka R."/>
            <person name="Wimmer E.A."/>
            <person name="Beeman R.W."/>
            <person name="Lorenzen M."/>
            <person name="Tomoyasu Y."/>
            <person name="Miller S.C."/>
            <person name="Grossmann D."/>
            <person name="Bucher G."/>
        </authorList>
    </citation>
    <scope>NUCLEOTIDE SEQUENCE [LARGE SCALE GENOMIC DNA]</scope>
    <source>
        <strain evidence="7 8">Georgia GA2</strain>
    </source>
</reference>
<keyword evidence="2" id="KW-0805">Transcription regulation</keyword>
<evidence type="ECO:0000256" key="2">
    <source>
        <dbReference type="ARBA" id="ARBA00023015"/>
    </source>
</evidence>
<name>D6WBZ6_TRICA</name>
<keyword evidence="4" id="KW-0804">Transcription</keyword>
<keyword evidence="5" id="KW-0539">Nucleus</keyword>
<dbReference type="Proteomes" id="UP000007266">
    <property type="component" value="Linkage group 2"/>
</dbReference>
<dbReference type="InterPro" id="IPR026780">
    <property type="entry name" value="PNRC1/2"/>
</dbReference>
<accession>D6WBZ6</accession>
<dbReference type="InterPro" id="IPR028322">
    <property type="entry name" value="PNRC-like_rgn"/>
</dbReference>
<keyword evidence="8" id="KW-1185">Reference proteome</keyword>
<protein>
    <submittedName>
        <fullName evidence="7">Uncharacterized protein</fullName>
    </submittedName>
</protein>
<reference evidence="7 8" key="2">
    <citation type="journal article" date="2010" name="Nucleic Acids Res.">
        <title>BeetleBase in 2010: revisions to provide comprehensive genomic information for Tribolium castaneum.</title>
        <authorList>
            <person name="Kim H.S."/>
            <person name="Murphy T."/>
            <person name="Xia J."/>
            <person name="Caragea D."/>
            <person name="Park Y."/>
            <person name="Beeman R.W."/>
            <person name="Lorenzen M.D."/>
            <person name="Butcher S."/>
            <person name="Manak J.R."/>
            <person name="Brown S.J."/>
        </authorList>
    </citation>
    <scope>GENOME REANNOTATION</scope>
    <source>
        <strain evidence="7 8">Georgia GA2</strain>
    </source>
</reference>